<dbReference type="Proteomes" id="UP001303473">
    <property type="component" value="Unassembled WGS sequence"/>
</dbReference>
<reference evidence="4" key="1">
    <citation type="journal article" date="2023" name="Mol. Phylogenet. Evol.">
        <title>Genome-scale phylogeny and comparative genomics of the fungal order Sordariales.</title>
        <authorList>
            <person name="Hensen N."/>
            <person name="Bonometti L."/>
            <person name="Westerberg I."/>
            <person name="Brannstrom I.O."/>
            <person name="Guillou S."/>
            <person name="Cros-Aarteil S."/>
            <person name="Calhoun S."/>
            <person name="Haridas S."/>
            <person name="Kuo A."/>
            <person name="Mondo S."/>
            <person name="Pangilinan J."/>
            <person name="Riley R."/>
            <person name="LaButti K."/>
            <person name="Andreopoulos B."/>
            <person name="Lipzen A."/>
            <person name="Chen C."/>
            <person name="Yan M."/>
            <person name="Daum C."/>
            <person name="Ng V."/>
            <person name="Clum A."/>
            <person name="Steindorff A."/>
            <person name="Ohm R.A."/>
            <person name="Martin F."/>
            <person name="Silar P."/>
            <person name="Natvig D.O."/>
            <person name="Lalanne C."/>
            <person name="Gautier V."/>
            <person name="Ament-Velasquez S.L."/>
            <person name="Kruys A."/>
            <person name="Hutchinson M.I."/>
            <person name="Powell A.J."/>
            <person name="Barry K."/>
            <person name="Miller A.N."/>
            <person name="Grigoriev I.V."/>
            <person name="Debuchy R."/>
            <person name="Gladieux P."/>
            <person name="Hiltunen Thoren M."/>
            <person name="Johannesson H."/>
        </authorList>
    </citation>
    <scope>NUCLEOTIDE SEQUENCE [LARGE SCALE GENOMIC DNA]</scope>
    <source>
        <strain evidence="4">CBS 340.73</strain>
    </source>
</reference>
<feature type="compositionally biased region" description="Basic and acidic residues" evidence="1">
    <location>
        <begin position="197"/>
        <end position="206"/>
    </location>
</feature>
<dbReference type="PANTHER" id="PTHR35910:SF6">
    <property type="entry name" value="2EXR DOMAIN-CONTAINING PROTEIN"/>
    <property type="match status" value="1"/>
</dbReference>
<comment type="caution">
    <text evidence="3">The sequence shown here is derived from an EMBL/GenBank/DDBJ whole genome shotgun (WGS) entry which is preliminary data.</text>
</comment>
<dbReference type="InterPro" id="IPR045518">
    <property type="entry name" value="2EXR"/>
</dbReference>
<evidence type="ECO:0000259" key="2">
    <source>
        <dbReference type="Pfam" id="PF20150"/>
    </source>
</evidence>
<evidence type="ECO:0000313" key="4">
    <source>
        <dbReference type="Proteomes" id="UP001303473"/>
    </source>
</evidence>
<feature type="region of interest" description="Disordered" evidence="1">
    <location>
        <begin position="187"/>
        <end position="207"/>
    </location>
</feature>
<evidence type="ECO:0000256" key="1">
    <source>
        <dbReference type="SAM" id="MobiDB-lite"/>
    </source>
</evidence>
<accession>A0AAN6MX19</accession>
<dbReference type="EMBL" id="MU853943">
    <property type="protein sequence ID" value="KAK3935071.1"/>
    <property type="molecule type" value="Genomic_DNA"/>
</dbReference>
<sequence length="225" mass="26115">MANTKQTFPYFRHLACEIRIMVWEAACQVERVVPVLPNPPYAPRHIAIPPVMETCRESRGVAAKFYGFELHPLIRTNLDRDLILLHPDIADDSFNPRRYPVIGFNLNAMKRAALYHVNDRLASHPKHPFWSEVLIHWMMTHTLTTGHRLREAFYLVLPPLTKRYPDPLGTQIELVERTLEPITWRSFEQGLRNPNPHGREPEDNRPRIRFTVRFVTADPLGSATG</sequence>
<dbReference type="PANTHER" id="PTHR35910">
    <property type="entry name" value="2EXR DOMAIN-CONTAINING PROTEIN"/>
    <property type="match status" value="1"/>
</dbReference>
<feature type="domain" description="2EXR" evidence="2">
    <location>
        <begin position="8"/>
        <end position="83"/>
    </location>
</feature>
<keyword evidence="4" id="KW-1185">Reference proteome</keyword>
<dbReference type="AlphaFoldDB" id="A0AAN6MX19"/>
<organism evidence="3 4">
    <name type="scientific">Diplogelasinospora grovesii</name>
    <dbReference type="NCBI Taxonomy" id="303347"/>
    <lineage>
        <taxon>Eukaryota</taxon>
        <taxon>Fungi</taxon>
        <taxon>Dikarya</taxon>
        <taxon>Ascomycota</taxon>
        <taxon>Pezizomycotina</taxon>
        <taxon>Sordariomycetes</taxon>
        <taxon>Sordariomycetidae</taxon>
        <taxon>Sordariales</taxon>
        <taxon>Diplogelasinosporaceae</taxon>
        <taxon>Diplogelasinospora</taxon>
    </lineage>
</organism>
<protein>
    <recommendedName>
        <fullName evidence="2">2EXR domain-containing protein</fullName>
    </recommendedName>
</protein>
<gene>
    <name evidence="3" type="ORF">QBC46DRAFT_413360</name>
</gene>
<dbReference type="Pfam" id="PF20150">
    <property type="entry name" value="2EXR"/>
    <property type="match status" value="1"/>
</dbReference>
<name>A0AAN6MX19_9PEZI</name>
<proteinExistence type="predicted"/>
<evidence type="ECO:0000313" key="3">
    <source>
        <dbReference type="EMBL" id="KAK3935071.1"/>
    </source>
</evidence>